<dbReference type="InterPro" id="IPR006186">
    <property type="entry name" value="Ser/Thr-sp_prot-phosphatase"/>
</dbReference>
<comment type="caution">
    <text evidence="3">The sequence shown here is derived from an EMBL/GenBank/DDBJ whole genome shotgun (WGS) entry which is preliminary data.</text>
</comment>
<dbReference type="GO" id="GO:0000298">
    <property type="term" value="F:endopolyphosphatase activity"/>
    <property type="evidence" value="ECO:0007669"/>
    <property type="project" value="TreeGrafter"/>
</dbReference>
<sequence length="308" mass="35340">MLSFYFPTKRVFIAFALISLILIALIATYNYKPVISPHEDYNALGNYVQISFLQPEYYNKRLIFIGDVHGMLHELEELLNKLKYNKENDHLIFVGDLVAKGPHSLEVVRYVYDLGASCVRGNHDDKVLKWKHYLRLLEEDGLDLSEHIQRGWLPKDIVAGSEHEKLARNLDESAYHYLQQCPLILEIEELGIYVVHAGLLPHIPPDQQKPFDVMNMRNIRNDGSASKSRKYGQPWFKIWNDVQANSTSPKTVVYGHDAGRGLTLRQYSFGIDSACAKDGQLTALIWNEDKKIISVPCTKDANTDIFRH</sequence>
<dbReference type="SUPFAM" id="SSF56300">
    <property type="entry name" value="Metallo-dependent phosphatases"/>
    <property type="match status" value="1"/>
</dbReference>
<keyword evidence="1" id="KW-0472">Membrane</keyword>
<accession>A0A9N9B9Z8</accession>
<protein>
    <submittedName>
        <fullName evidence="3">4985_t:CDS:1</fullName>
    </submittedName>
</protein>
<name>A0A9N9B9Z8_9GLOM</name>
<dbReference type="OrthoDB" id="10267127at2759"/>
<feature type="domain" description="Calcineurin-like phosphoesterase" evidence="2">
    <location>
        <begin position="61"/>
        <end position="284"/>
    </location>
</feature>
<organism evidence="3 4">
    <name type="scientific">Paraglomus occultum</name>
    <dbReference type="NCBI Taxonomy" id="144539"/>
    <lineage>
        <taxon>Eukaryota</taxon>
        <taxon>Fungi</taxon>
        <taxon>Fungi incertae sedis</taxon>
        <taxon>Mucoromycota</taxon>
        <taxon>Glomeromycotina</taxon>
        <taxon>Glomeromycetes</taxon>
        <taxon>Paraglomerales</taxon>
        <taxon>Paraglomeraceae</taxon>
        <taxon>Paraglomus</taxon>
    </lineage>
</organism>
<gene>
    <name evidence="3" type="ORF">POCULU_LOCUS5403</name>
</gene>
<dbReference type="PRINTS" id="PR00114">
    <property type="entry name" value="STPHPHTASE"/>
</dbReference>
<feature type="transmembrane region" description="Helical" evidence="1">
    <location>
        <begin position="12"/>
        <end position="31"/>
    </location>
</feature>
<proteinExistence type="predicted"/>
<evidence type="ECO:0000313" key="3">
    <source>
        <dbReference type="EMBL" id="CAG8558771.1"/>
    </source>
</evidence>
<dbReference type="AlphaFoldDB" id="A0A9N9B9Z8"/>
<dbReference type="Proteomes" id="UP000789572">
    <property type="component" value="Unassembled WGS sequence"/>
</dbReference>
<evidence type="ECO:0000259" key="2">
    <source>
        <dbReference type="Pfam" id="PF00149"/>
    </source>
</evidence>
<dbReference type="GO" id="GO:0006798">
    <property type="term" value="P:polyphosphate catabolic process"/>
    <property type="evidence" value="ECO:0007669"/>
    <property type="project" value="TreeGrafter"/>
</dbReference>
<dbReference type="InterPro" id="IPR050126">
    <property type="entry name" value="Ap4A_hydrolase"/>
</dbReference>
<reference evidence="3" key="1">
    <citation type="submission" date="2021-06" db="EMBL/GenBank/DDBJ databases">
        <authorList>
            <person name="Kallberg Y."/>
            <person name="Tangrot J."/>
            <person name="Rosling A."/>
        </authorList>
    </citation>
    <scope>NUCLEOTIDE SEQUENCE</scope>
    <source>
        <strain evidence="3">IA702</strain>
    </source>
</reference>
<evidence type="ECO:0000313" key="4">
    <source>
        <dbReference type="Proteomes" id="UP000789572"/>
    </source>
</evidence>
<keyword evidence="1" id="KW-0812">Transmembrane</keyword>
<keyword evidence="4" id="KW-1185">Reference proteome</keyword>
<evidence type="ECO:0000256" key="1">
    <source>
        <dbReference type="SAM" id="Phobius"/>
    </source>
</evidence>
<dbReference type="Pfam" id="PF00149">
    <property type="entry name" value="Metallophos"/>
    <property type="match status" value="1"/>
</dbReference>
<dbReference type="EMBL" id="CAJVPJ010000822">
    <property type="protein sequence ID" value="CAG8558771.1"/>
    <property type="molecule type" value="Genomic_DNA"/>
</dbReference>
<dbReference type="Gene3D" id="3.60.21.10">
    <property type="match status" value="1"/>
</dbReference>
<dbReference type="GO" id="GO:0016791">
    <property type="term" value="F:phosphatase activity"/>
    <property type="evidence" value="ECO:0007669"/>
    <property type="project" value="TreeGrafter"/>
</dbReference>
<dbReference type="InterPro" id="IPR004843">
    <property type="entry name" value="Calcineurin-like_PHP"/>
</dbReference>
<dbReference type="GO" id="GO:0005737">
    <property type="term" value="C:cytoplasm"/>
    <property type="evidence" value="ECO:0007669"/>
    <property type="project" value="TreeGrafter"/>
</dbReference>
<dbReference type="CDD" id="cd00144">
    <property type="entry name" value="MPP_PPP_family"/>
    <property type="match status" value="1"/>
</dbReference>
<dbReference type="PANTHER" id="PTHR42850:SF4">
    <property type="entry name" value="ZINC-DEPENDENT ENDOPOLYPHOSPHATASE"/>
    <property type="match status" value="1"/>
</dbReference>
<dbReference type="PANTHER" id="PTHR42850">
    <property type="entry name" value="METALLOPHOSPHOESTERASE"/>
    <property type="match status" value="1"/>
</dbReference>
<keyword evidence="1" id="KW-1133">Transmembrane helix</keyword>
<dbReference type="InterPro" id="IPR029052">
    <property type="entry name" value="Metallo-depent_PP-like"/>
</dbReference>